<dbReference type="PANTHER" id="PTHR12176">
    <property type="entry name" value="SAM-DEPENDENT METHYLTRANSFERASE SUPERFAMILY PROTEIN"/>
    <property type="match status" value="1"/>
</dbReference>
<evidence type="ECO:0000313" key="4">
    <source>
        <dbReference type="EMBL" id="KAH9835916.1"/>
    </source>
</evidence>
<dbReference type="Proteomes" id="UP000814176">
    <property type="component" value="Unassembled WGS sequence"/>
</dbReference>
<keyword evidence="2" id="KW-0489">Methyltransferase</keyword>
<evidence type="ECO:0000256" key="1">
    <source>
        <dbReference type="ARBA" id="ARBA00008361"/>
    </source>
</evidence>
<evidence type="ECO:0000313" key="5">
    <source>
        <dbReference type="Proteomes" id="UP000814176"/>
    </source>
</evidence>
<dbReference type="Gene3D" id="3.40.50.150">
    <property type="entry name" value="Vaccinia Virus protein VP39"/>
    <property type="match status" value="1"/>
</dbReference>
<dbReference type="InterPro" id="IPR051419">
    <property type="entry name" value="Lys/N-term_MeTrsfase_sf"/>
</dbReference>
<name>A0ABQ8KE39_9APHY</name>
<evidence type="ECO:0000256" key="3">
    <source>
        <dbReference type="ARBA" id="ARBA00022679"/>
    </source>
</evidence>
<accession>A0ABQ8KE39</accession>
<keyword evidence="3" id="KW-0808">Transferase</keyword>
<dbReference type="PANTHER" id="PTHR12176:SF84">
    <property type="entry name" value="METHYLTRANSFERASE DOMAIN-CONTAINING PROTEIN"/>
    <property type="match status" value="1"/>
</dbReference>
<dbReference type="GeneID" id="72004773"/>
<keyword evidence="5" id="KW-1185">Reference proteome</keyword>
<dbReference type="RefSeq" id="XP_047778293.1">
    <property type="nucleotide sequence ID" value="XM_047924041.1"/>
</dbReference>
<dbReference type="SUPFAM" id="SSF53335">
    <property type="entry name" value="S-adenosyl-L-methionine-dependent methyltransferases"/>
    <property type="match status" value="1"/>
</dbReference>
<evidence type="ECO:0000256" key="2">
    <source>
        <dbReference type="ARBA" id="ARBA00022603"/>
    </source>
</evidence>
<reference evidence="4 5" key="1">
    <citation type="journal article" date="2021" name="Environ. Microbiol.">
        <title>Gene family expansions and transcriptome signatures uncover fungal adaptations to wood decay.</title>
        <authorList>
            <person name="Hage H."/>
            <person name="Miyauchi S."/>
            <person name="Viragh M."/>
            <person name="Drula E."/>
            <person name="Min B."/>
            <person name="Chaduli D."/>
            <person name="Navarro D."/>
            <person name="Favel A."/>
            <person name="Norest M."/>
            <person name="Lesage-Meessen L."/>
            <person name="Balint B."/>
            <person name="Merenyi Z."/>
            <person name="de Eugenio L."/>
            <person name="Morin E."/>
            <person name="Martinez A.T."/>
            <person name="Baldrian P."/>
            <person name="Stursova M."/>
            <person name="Martinez M.J."/>
            <person name="Novotny C."/>
            <person name="Magnuson J.K."/>
            <person name="Spatafora J.W."/>
            <person name="Maurice S."/>
            <person name="Pangilinan J."/>
            <person name="Andreopoulos W."/>
            <person name="LaButti K."/>
            <person name="Hundley H."/>
            <person name="Na H."/>
            <person name="Kuo A."/>
            <person name="Barry K."/>
            <person name="Lipzen A."/>
            <person name="Henrissat B."/>
            <person name="Riley R."/>
            <person name="Ahrendt S."/>
            <person name="Nagy L.G."/>
            <person name="Grigoriev I.V."/>
            <person name="Martin F."/>
            <person name="Rosso M.N."/>
        </authorList>
    </citation>
    <scope>NUCLEOTIDE SEQUENCE [LARGE SCALE GENOMIC DNA]</scope>
    <source>
        <strain evidence="4 5">CIRM-BRFM 1785</strain>
    </source>
</reference>
<gene>
    <name evidence="4" type="ORF">C8Q71DRAFT_763951</name>
</gene>
<dbReference type="InterPro" id="IPR029063">
    <property type="entry name" value="SAM-dependent_MTases_sf"/>
</dbReference>
<organism evidence="4 5">
    <name type="scientific">Rhodofomes roseus</name>
    <dbReference type="NCBI Taxonomy" id="34475"/>
    <lineage>
        <taxon>Eukaryota</taxon>
        <taxon>Fungi</taxon>
        <taxon>Dikarya</taxon>
        <taxon>Basidiomycota</taxon>
        <taxon>Agaricomycotina</taxon>
        <taxon>Agaricomycetes</taxon>
        <taxon>Polyporales</taxon>
        <taxon>Rhodofomes</taxon>
    </lineage>
</organism>
<dbReference type="EMBL" id="JADCUA010000012">
    <property type="protein sequence ID" value="KAH9835916.1"/>
    <property type="molecule type" value="Genomic_DNA"/>
</dbReference>
<proteinExistence type="inferred from homology"/>
<sequence length="289" mass="32019">MPSEYHLQSFWEQRFTTEPHFEWLGDGQETLLPRLRTFLCAEAASRAHRTANTPPRLLHIGAGSSTLSQRILEAYEESYGQASWDESTIVNLDFSEVAVQNGQQAEIARTQEGAGRSMRWVQADVLQWGDLAPLVDWRHGLGDVNGGPFALVVDKSTSDAIACGEDIVLTASPSRCHPAIQRHIPTSDIPGGRVDPVALLALNLAPLVRPGGLWIILSFSSSRVSFLGRRDTKNTRSSMTLDPALYWSLEEHDTVDAPTGLSKEGVHAPPVQHHVYILRRSSKLLDIRW</sequence>
<comment type="similarity">
    <text evidence="1">Belongs to the methyltransferase superfamily.</text>
</comment>
<protein>
    <submittedName>
        <fullName evidence="4">Uncharacterized protein</fullName>
    </submittedName>
</protein>
<comment type="caution">
    <text evidence="4">The sequence shown here is derived from an EMBL/GenBank/DDBJ whole genome shotgun (WGS) entry which is preliminary data.</text>
</comment>